<accession>A0A6S7BMG8</accession>
<keyword evidence="1" id="KW-1133">Transmembrane helix</keyword>
<keyword evidence="3" id="KW-1185">Reference proteome</keyword>
<evidence type="ECO:0000313" key="3">
    <source>
        <dbReference type="Proteomes" id="UP000494115"/>
    </source>
</evidence>
<organism evidence="2 3">
    <name type="scientific">Pararobbsia alpina</name>
    <dbReference type="NCBI Taxonomy" id="621374"/>
    <lineage>
        <taxon>Bacteria</taxon>
        <taxon>Pseudomonadati</taxon>
        <taxon>Pseudomonadota</taxon>
        <taxon>Betaproteobacteria</taxon>
        <taxon>Burkholderiales</taxon>
        <taxon>Burkholderiaceae</taxon>
        <taxon>Pararobbsia</taxon>
    </lineage>
</organism>
<dbReference type="AlphaFoldDB" id="A0A6S7BMG8"/>
<evidence type="ECO:0000256" key="1">
    <source>
        <dbReference type="SAM" id="Phobius"/>
    </source>
</evidence>
<keyword evidence="1" id="KW-0472">Membrane</keyword>
<protein>
    <submittedName>
        <fullName evidence="2">Uncharacterized protein</fullName>
    </submittedName>
</protein>
<sequence length="246" mass="26892">MITDPPDNLPPTETDVHAYADGVLAAERSERLRHYLGNRSDEARRVLFYRSLNERLKRAFQPTEEPATVGAIRAQGWQAALKRLLTPNSCGVALRTFVVLALSFVALSGWIVALQASDEALSDAAVMGLARASSRYHDATPPAQVAGTDHAASDLTPVRLRLAEKSTVALGPISRISEFVYVNTTGQPVVLLVGLALTAREQTQWAARRVGNIRLLTWVTRHQRYVLAGDANTRGLVQTADIMTLR</sequence>
<name>A0A6S7BMG8_9BURK</name>
<feature type="transmembrane region" description="Helical" evidence="1">
    <location>
        <begin position="92"/>
        <end position="113"/>
    </location>
</feature>
<evidence type="ECO:0000313" key="2">
    <source>
        <dbReference type="EMBL" id="CAB3805715.1"/>
    </source>
</evidence>
<dbReference type="EMBL" id="CADIKM010000075">
    <property type="protein sequence ID" value="CAB3805715.1"/>
    <property type="molecule type" value="Genomic_DNA"/>
</dbReference>
<proteinExistence type="predicted"/>
<gene>
    <name evidence="2" type="ORF">LMG28138_05712</name>
</gene>
<keyword evidence="1" id="KW-0812">Transmembrane</keyword>
<reference evidence="2 3" key="1">
    <citation type="submission" date="2020-04" db="EMBL/GenBank/DDBJ databases">
        <authorList>
            <person name="De Canck E."/>
        </authorList>
    </citation>
    <scope>NUCLEOTIDE SEQUENCE [LARGE SCALE GENOMIC DNA]</scope>
    <source>
        <strain evidence="2 3">LMG 28138</strain>
    </source>
</reference>
<dbReference type="Proteomes" id="UP000494115">
    <property type="component" value="Unassembled WGS sequence"/>
</dbReference>